<evidence type="ECO:0000313" key="1">
    <source>
        <dbReference type="EMBL" id="GAI99107.1"/>
    </source>
</evidence>
<gene>
    <name evidence="1" type="ORF">S12H4_29653</name>
</gene>
<feature type="non-terminal residue" evidence="1">
    <location>
        <position position="1"/>
    </location>
</feature>
<accession>X1T1B9</accession>
<name>X1T1B9_9ZZZZ</name>
<dbReference type="EMBL" id="BARW01017124">
    <property type="protein sequence ID" value="GAI99107.1"/>
    <property type="molecule type" value="Genomic_DNA"/>
</dbReference>
<sequence length="154" mass="17261">GTIGVTELHDGLTALGYDEDEVSFMHAILDQDEALDRATDWIGLLRSQVKAGLVEPVEAKNKLAAMGLASSAVEHWGNLFTAYSEEPDKIPSKTDIKNWVAHKTITEAEGKTYLERLGYADHEIYLYMIDWTGSEERYTEWIERMREIAAGLGV</sequence>
<organism evidence="1">
    <name type="scientific">marine sediment metagenome</name>
    <dbReference type="NCBI Taxonomy" id="412755"/>
    <lineage>
        <taxon>unclassified sequences</taxon>
        <taxon>metagenomes</taxon>
        <taxon>ecological metagenomes</taxon>
    </lineage>
</organism>
<protein>
    <submittedName>
        <fullName evidence="1">Uncharacterized protein</fullName>
    </submittedName>
</protein>
<proteinExistence type="predicted"/>
<comment type="caution">
    <text evidence="1">The sequence shown here is derived from an EMBL/GenBank/DDBJ whole genome shotgun (WGS) entry which is preliminary data.</text>
</comment>
<reference evidence="1" key="1">
    <citation type="journal article" date="2014" name="Front. Microbiol.">
        <title>High frequency of phylogenetically diverse reductive dehalogenase-homologous genes in deep subseafloor sedimentary metagenomes.</title>
        <authorList>
            <person name="Kawai M."/>
            <person name="Futagami T."/>
            <person name="Toyoda A."/>
            <person name="Takaki Y."/>
            <person name="Nishi S."/>
            <person name="Hori S."/>
            <person name="Arai W."/>
            <person name="Tsubouchi T."/>
            <person name="Morono Y."/>
            <person name="Uchiyama I."/>
            <person name="Ito T."/>
            <person name="Fujiyama A."/>
            <person name="Inagaki F."/>
            <person name="Takami H."/>
        </authorList>
    </citation>
    <scope>NUCLEOTIDE SEQUENCE</scope>
    <source>
        <strain evidence="1">Expedition CK06-06</strain>
    </source>
</reference>
<dbReference type="AlphaFoldDB" id="X1T1B9"/>